<feature type="compositionally biased region" description="Acidic residues" evidence="5">
    <location>
        <begin position="206"/>
        <end position="217"/>
    </location>
</feature>
<dbReference type="Pfam" id="PF15458">
    <property type="entry name" value="NTR2"/>
    <property type="match status" value="1"/>
</dbReference>
<keyword evidence="7" id="KW-0238">DNA-binding</keyword>
<keyword evidence="8" id="KW-1185">Reference proteome</keyword>
<feature type="region of interest" description="Disordered" evidence="5">
    <location>
        <begin position="271"/>
        <end position="315"/>
    </location>
</feature>
<dbReference type="InterPro" id="IPR012890">
    <property type="entry name" value="GCFC2-like"/>
</dbReference>
<keyword evidence="4" id="KW-0175">Coiled coil</keyword>
<dbReference type="GeneID" id="14911572"/>
<organism evidence="7 8">
    <name type="scientific">Acanthamoeba castellanii (strain ATCC 30010 / Neff)</name>
    <dbReference type="NCBI Taxonomy" id="1257118"/>
    <lineage>
        <taxon>Eukaryota</taxon>
        <taxon>Amoebozoa</taxon>
        <taxon>Discosea</taxon>
        <taxon>Longamoebia</taxon>
        <taxon>Centramoebida</taxon>
        <taxon>Acanthamoebidae</taxon>
        <taxon>Acanthamoeba</taxon>
    </lineage>
</organism>
<evidence type="ECO:0000256" key="2">
    <source>
        <dbReference type="ARBA" id="ARBA00010801"/>
    </source>
</evidence>
<dbReference type="KEGG" id="acan:ACA1_389680"/>
<dbReference type="AlphaFoldDB" id="L8GDZ3"/>
<dbReference type="RefSeq" id="XP_004333260.1">
    <property type="nucleotide sequence ID" value="XM_004333212.1"/>
</dbReference>
<dbReference type="VEuPathDB" id="AmoebaDB:ACA1_389680"/>
<accession>L8GDZ3</accession>
<feature type="region of interest" description="Disordered" evidence="5">
    <location>
        <begin position="464"/>
        <end position="501"/>
    </location>
</feature>
<name>L8GDZ3_ACACF</name>
<evidence type="ECO:0000256" key="5">
    <source>
        <dbReference type="SAM" id="MobiDB-lite"/>
    </source>
</evidence>
<feature type="compositionally biased region" description="Basic and acidic residues" evidence="5">
    <location>
        <begin position="218"/>
        <end position="238"/>
    </location>
</feature>
<dbReference type="GO" id="GO:0000390">
    <property type="term" value="P:spliceosomal complex disassembly"/>
    <property type="evidence" value="ECO:0007669"/>
    <property type="project" value="InterPro"/>
</dbReference>
<dbReference type="GO" id="GO:0071008">
    <property type="term" value="C:U2-type post-mRNA release spliceosomal complex"/>
    <property type="evidence" value="ECO:0007669"/>
    <property type="project" value="InterPro"/>
</dbReference>
<dbReference type="Pfam" id="PF07842">
    <property type="entry name" value="GCFC"/>
    <property type="match status" value="1"/>
</dbReference>
<dbReference type="InterPro" id="IPR022783">
    <property type="entry name" value="GCFC_dom"/>
</dbReference>
<dbReference type="STRING" id="1257118.L8GDZ3"/>
<dbReference type="GO" id="GO:0003677">
    <property type="term" value="F:DNA binding"/>
    <property type="evidence" value="ECO:0007669"/>
    <property type="project" value="UniProtKB-KW"/>
</dbReference>
<feature type="region of interest" description="Disordered" evidence="5">
    <location>
        <begin position="135"/>
        <end position="160"/>
    </location>
</feature>
<dbReference type="OrthoDB" id="429427at2759"/>
<gene>
    <name evidence="7" type="ORF">ACA1_389680</name>
</gene>
<reference evidence="7 8" key="1">
    <citation type="journal article" date="2013" name="Genome Biol.">
        <title>Genome of Acanthamoeba castellanii highlights extensive lateral gene transfer and early evolution of tyrosine kinase signaling.</title>
        <authorList>
            <person name="Clarke M."/>
            <person name="Lohan A.J."/>
            <person name="Liu B."/>
            <person name="Lagkouvardos I."/>
            <person name="Roy S."/>
            <person name="Zafar N."/>
            <person name="Bertelli C."/>
            <person name="Schilde C."/>
            <person name="Kianianmomeni A."/>
            <person name="Burglin T.R."/>
            <person name="Frech C."/>
            <person name="Turcotte B."/>
            <person name="Kopec K.O."/>
            <person name="Synnott J.M."/>
            <person name="Choo C."/>
            <person name="Paponov I."/>
            <person name="Finkler A."/>
            <person name="Soon Heng Tan C."/>
            <person name="Hutchins A.P."/>
            <person name="Weinmeier T."/>
            <person name="Rattei T."/>
            <person name="Chu J.S."/>
            <person name="Gimenez G."/>
            <person name="Irimia M."/>
            <person name="Rigden D.J."/>
            <person name="Fitzpatrick D.A."/>
            <person name="Lorenzo-Morales J."/>
            <person name="Bateman A."/>
            <person name="Chiu C.H."/>
            <person name="Tang P."/>
            <person name="Hegemann P."/>
            <person name="Fromm H."/>
            <person name="Raoult D."/>
            <person name="Greub G."/>
            <person name="Miranda-Saavedra D."/>
            <person name="Chen N."/>
            <person name="Nash P."/>
            <person name="Ginger M.L."/>
            <person name="Horn M."/>
            <person name="Schaap P."/>
            <person name="Caler L."/>
            <person name="Loftus B."/>
        </authorList>
    </citation>
    <scope>NUCLEOTIDE SEQUENCE [LARGE SCALE GENOMIC DNA]</scope>
    <source>
        <strain evidence="7 8">Neff</strain>
    </source>
</reference>
<feature type="compositionally biased region" description="Acidic residues" evidence="5">
    <location>
        <begin position="476"/>
        <end position="490"/>
    </location>
</feature>
<evidence type="ECO:0000313" key="8">
    <source>
        <dbReference type="Proteomes" id="UP000011083"/>
    </source>
</evidence>
<proteinExistence type="inferred from homology"/>
<evidence type="ECO:0000259" key="6">
    <source>
        <dbReference type="Pfam" id="PF07842"/>
    </source>
</evidence>
<feature type="compositionally biased region" description="Basic and acidic residues" evidence="5">
    <location>
        <begin position="271"/>
        <end position="284"/>
    </location>
</feature>
<evidence type="ECO:0000313" key="7">
    <source>
        <dbReference type="EMBL" id="ELR11247.1"/>
    </source>
</evidence>
<sequence length="832" mass="93472">MHKIRPARGPKKLRKKGPAAQPKPAAATRRPAAKLSFAEEGEEEAVAFNKPRAGRKLLRGKGSAKPEEAAGTMAPPKKPVPVAVLQRSAAGEYTPEKLAELRKNSKTIYFSSTVRPSAPPEDWPTGEAAPEVITVADDDDLPPDEPAPYDDIVGGGEEEIPSRAAVVQARQRRERIRDLGGFIPLEETSFAKELDSDEVNSRLVRDEEEDPEPDIFDDEKGGRIAFGDPRERERRYKSTLHEQIKKAEEEDSDDEEIRRWELEQIKKGVRGGKELRKSTLERMKAQPGGPRGSQAQQQRSVSVSEHASGVLSSSRVQLPTVEDVQKTLKQALARLEQSCSNEEKELREVKSSIATAESNTEALRKSLKTASEDFDYYQHLRDYILDLLDCLKEKAEEIESYSEKGEALTVGRYAKRREAHYLDVQDRIEEIERTRGDLAVKDEPDVAAAKAQRLEKRLARREARRQRLGMRTPRVEDEEGWSSEDDGDETERERAEHAAATSEVLDKASGVFEDVVDDFASLSVIKQRFEEWRSQHSAGYYKCFAGVSLVDICVPYVKLQTLTWDPLAPGSRTFEDLAWYSTLSTYGLAPTAQAGEGKKKQGAAAEAEEADLVPSLVRRVILPKARAFIVQGWDPRLRQQTRRVQTLVGDLLVYLPAQADLKTLLQAVMLGLQAAVDRVRLPTAYLGLSESATQLAMSQFWNAVKLMGNIASWHEQLSNRALRGLTLDKLLNGQIVPFLRQMKFSATESGITRFVEVNEKVLEAVPSHWLVPEREEGLVTPEARVYHGWATQQWRAFKRDGPRELPGELRQRLAHIFARLNDLETPRQVMDQ</sequence>
<keyword evidence="3" id="KW-0539">Nucleus</keyword>
<feature type="coiled-coil region" evidence="4">
    <location>
        <begin position="325"/>
        <end position="373"/>
    </location>
</feature>
<evidence type="ECO:0000256" key="3">
    <source>
        <dbReference type="ARBA" id="ARBA00023242"/>
    </source>
</evidence>
<feature type="compositionally biased region" description="Low complexity" evidence="5">
    <location>
        <begin position="293"/>
        <end position="304"/>
    </location>
</feature>
<feature type="domain" description="GCF C-terminal" evidence="6">
    <location>
        <begin position="523"/>
        <end position="732"/>
    </location>
</feature>
<dbReference type="EMBL" id="KB008156">
    <property type="protein sequence ID" value="ELR11247.1"/>
    <property type="molecule type" value="Genomic_DNA"/>
</dbReference>
<feature type="compositionally biased region" description="Low complexity" evidence="5">
    <location>
        <begin position="18"/>
        <end position="34"/>
    </location>
</feature>
<comment type="similarity">
    <text evidence="2">Belongs to the GCF family.</text>
</comment>
<feature type="region of interest" description="Disordered" evidence="5">
    <location>
        <begin position="1"/>
        <end position="80"/>
    </location>
</feature>
<protein>
    <submittedName>
        <fullName evidence="7">GCrich sequence DNA-binding factor-like protein</fullName>
    </submittedName>
</protein>
<feature type="region of interest" description="Disordered" evidence="5">
    <location>
        <begin position="197"/>
        <end position="238"/>
    </location>
</feature>
<dbReference type="PANTHER" id="PTHR12214">
    <property type="entry name" value="GC-RICH SEQUENCE DNA-BINDING FACTOR"/>
    <property type="match status" value="1"/>
</dbReference>
<dbReference type="Proteomes" id="UP000011083">
    <property type="component" value="Unassembled WGS sequence"/>
</dbReference>
<evidence type="ECO:0000256" key="4">
    <source>
        <dbReference type="SAM" id="Coils"/>
    </source>
</evidence>
<evidence type="ECO:0000256" key="1">
    <source>
        <dbReference type="ARBA" id="ARBA00004123"/>
    </source>
</evidence>
<comment type="subcellular location">
    <subcellularLocation>
        <location evidence="1">Nucleus</location>
    </subcellularLocation>
</comment>
<feature type="compositionally biased region" description="Basic residues" evidence="5">
    <location>
        <begin position="1"/>
        <end position="17"/>
    </location>
</feature>
<dbReference type="OMA" id="MKNICLW"/>
<dbReference type="InterPro" id="IPR028211">
    <property type="entry name" value="Ntr2"/>
</dbReference>
<dbReference type="PANTHER" id="PTHR12214:SF0">
    <property type="entry name" value="LD29489P"/>
    <property type="match status" value="1"/>
</dbReference>